<dbReference type="InterPro" id="IPR007248">
    <property type="entry name" value="Mpv17_PMP22"/>
</dbReference>
<evidence type="ECO:0000256" key="17">
    <source>
        <dbReference type="PIRSR" id="PIRSR600760-2"/>
    </source>
</evidence>
<evidence type="ECO:0000256" key="2">
    <source>
        <dbReference type="ARBA" id="ARBA00001946"/>
    </source>
</evidence>
<reference evidence="19" key="1">
    <citation type="submission" date="2020-11" db="EMBL/GenBank/DDBJ databases">
        <authorList>
            <person name="Tran Van P."/>
        </authorList>
    </citation>
    <scope>NUCLEOTIDE SEQUENCE</scope>
</reference>
<dbReference type="PANTHER" id="PTHR43028:SF4">
    <property type="entry name" value="INOSITOL MONOPHOSPHATASE 3"/>
    <property type="match status" value="1"/>
</dbReference>
<dbReference type="Gene3D" id="3.40.190.80">
    <property type="match status" value="1"/>
</dbReference>
<dbReference type="SUPFAM" id="SSF56655">
    <property type="entry name" value="Carbohydrate phosphatase"/>
    <property type="match status" value="1"/>
</dbReference>
<comment type="catalytic activity">
    <reaction evidence="1">
        <text>a myo-inositol phosphate + H2O = myo-inositol + phosphate</text>
        <dbReference type="Rhea" id="RHEA:24056"/>
        <dbReference type="ChEBI" id="CHEBI:15377"/>
        <dbReference type="ChEBI" id="CHEBI:17268"/>
        <dbReference type="ChEBI" id="CHEBI:43474"/>
        <dbReference type="ChEBI" id="CHEBI:84139"/>
        <dbReference type="EC" id="3.1.3.25"/>
    </reaction>
</comment>
<name>A0A7R9EI61_9NEOP</name>
<dbReference type="FunFam" id="3.30.540.10:FF:000012">
    <property type="entry name" value="Blast:Putative inositol monophosphatase 3"/>
    <property type="match status" value="1"/>
</dbReference>
<comment type="pathway">
    <text evidence="5">Polyol metabolism; myo-inositol biosynthesis; myo-inositol from D-glucose 6-phosphate: step 2/2.</text>
</comment>
<dbReference type="EMBL" id="OB796128">
    <property type="protein sequence ID" value="CAD7433096.1"/>
    <property type="molecule type" value="Genomic_DNA"/>
</dbReference>
<keyword evidence="14 18" id="KW-0472">Membrane</keyword>
<evidence type="ECO:0000256" key="7">
    <source>
        <dbReference type="ARBA" id="ARBA00009759"/>
    </source>
</evidence>
<dbReference type="InterPro" id="IPR020550">
    <property type="entry name" value="Inositol_monophosphatase_CS"/>
</dbReference>
<evidence type="ECO:0000256" key="4">
    <source>
        <dbReference type="ARBA" id="ARBA00004167"/>
    </source>
</evidence>
<feature type="binding site" evidence="17">
    <location>
        <position position="168"/>
    </location>
    <ligand>
        <name>Mg(2+)</name>
        <dbReference type="ChEBI" id="CHEBI:18420"/>
        <label>1</label>
        <note>catalytic</note>
    </ligand>
</feature>
<dbReference type="GO" id="GO:0012505">
    <property type="term" value="C:endomembrane system"/>
    <property type="evidence" value="ECO:0007669"/>
    <property type="project" value="TreeGrafter"/>
</dbReference>
<dbReference type="Pfam" id="PF00459">
    <property type="entry name" value="Inositol_P"/>
    <property type="match status" value="2"/>
</dbReference>
<dbReference type="AlphaFoldDB" id="A0A7R9EI61"/>
<evidence type="ECO:0000256" key="12">
    <source>
        <dbReference type="ARBA" id="ARBA00022842"/>
    </source>
</evidence>
<dbReference type="GO" id="GO:0046854">
    <property type="term" value="P:phosphatidylinositol phosphate biosynthetic process"/>
    <property type="evidence" value="ECO:0007669"/>
    <property type="project" value="InterPro"/>
</dbReference>
<proteinExistence type="inferred from homology"/>
<keyword evidence="9 18" id="KW-0812">Transmembrane</keyword>
<feature type="binding site" evidence="17">
    <location>
        <position position="171"/>
    </location>
    <ligand>
        <name>Mg(2+)</name>
        <dbReference type="ChEBI" id="CHEBI:18420"/>
        <label>1</label>
        <note>catalytic</note>
    </ligand>
</feature>
<dbReference type="GO" id="GO:0008254">
    <property type="term" value="F:3'-nucleotidase activity"/>
    <property type="evidence" value="ECO:0007669"/>
    <property type="project" value="TreeGrafter"/>
</dbReference>
<accession>A0A7R9EI61</accession>
<organism evidence="19">
    <name type="scientific">Timema monikensis</name>
    <dbReference type="NCBI Taxonomy" id="170555"/>
    <lineage>
        <taxon>Eukaryota</taxon>
        <taxon>Metazoa</taxon>
        <taxon>Ecdysozoa</taxon>
        <taxon>Arthropoda</taxon>
        <taxon>Hexapoda</taxon>
        <taxon>Insecta</taxon>
        <taxon>Pterygota</taxon>
        <taxon>Neoptera</taxon>
        <taxon>Polyneoptera</taxon>
        <taxon>Phasmatodea</taxon>
        <taxon>Timematodea</taxon>
        <taxon>Timematoidea</taxon>
        <taxon>Timematidae</taxon>
        <taxon>Timema</taxon>
    </lineage>
</organism>
<keyword evidence="13 18" id="KW-1133">Transmembrane helix</keyword>
<evidence type="ECO:0000256" key="18">
    <source>
        <dbReference type="SAM" id="Phobius"/>
    </source>
</evidence>
<dbReference type="GO" id="GO:0046872">
    <property type="term" value="F:metal ion binding"/>
    <property type="evidence" value="ECO:0007669"/>
    <property type="project" value="UniProtKB-KW"/>
</dbReference>
<dbReference type="Gene3D" id="3.30.540.10">
    <property type="entry name" value="Fructose-1,6-Bisphosphatase, subunit A, domain 1"/>
    <property type="match status" value="1"/>
</dbReference>
<dbReference type="GO" id="GO:0052834">
    <property type="term" value="F:inositol monophosphate phosphatase activity"/>
    <property type="evidence" value="ECO:0007669"/>
    <property type="project" value="UniProtKB-EC"/>
</dbReference>
<evidence type="ECO:0000256" key="14">
    <source>
        <dbReference type="ARBA" id="ARBA00023136"/>
    </source>
</evidence>
<keyword evidence="10 17" id="KW-0479">Metal-binding</keyword>
<gene>
    <name evidence="19" type="ORF">TMSB3V08_LOCUS9784</name>
</gene>
<sequence>MNFGGTIRLNRIGVCIIIGVFVLFLLYMSSNSSGGDAKVAVVKDVSDNNSINLRKLLIAAIQVAEKGGKEVVAVKKDNNLDEKTKGKTKEGVNDPVTKADYKSHCVMYYSLKHWFPTLKVISEEHSSEKDCSNLLFLDLDLNPNTVTSSSISLPDEMIPPEDITVWIDPLDATKEYTENLLEYVTTMVCVAVKGKPIIGVVHKPFGVEPKTSWAWFAVAHTPNLKPINEASYKSLEMATGNVTAYIHTTAIKKWDVCAGNAIVESLGGKMTTLTNELLNYSDTNVVNEKGLLATMAKHEWYLNRLSPSKVKKYPIVTDSSDKNQSAVRRCQLAHTTNIVAEHEIHRLHTVTNDAKLLRPTGPCSWFESEQHVGRLMFNKYLFCTNVGISITLSGVGDVLQQHHEILNGEQDKWNNTRTFNMSISGFTVGIVCHNTYRYLDLFFPGRTFHVVMKKVVLDQLVCSPMYISTFFATMAFLEDSSIKQFVDEMNQKAWKLYVAECAIWPPAQVFNFYFLSPKFRVLYDNTISLGFDVYTSYLKHSPLEEEENVDKKKT</sequence>
<comment type="similarity">
    <text evidence="7">Belongs to the inositol monophosphatase superfamily.</text>
</comment>
<evidence type="ECO:0000256" key="15">
    <source>
        <dbReference type="ARBA" id="ARBA00042119"/>
    </source>
</evidence>
<dbReference type="GO" id="GO:0016020">
    <property type="term" value="C:membrane"/>
    <property type="evidence" value="ECO:0007669"/>
    <property type="project" value="UniProtKB-SubCell"/>
</dbReference>
<protein>
    <recommendedName>
        <fullName evidence="8">inositol-phosphate phosphatase</fullName>
        <ecNumber evidence="8">3.1.3.25</ecNumber>
    </recommendedName>
    <alternativeName>
        <fullName evidence="16">Inositol-1(or 4)-monophosphatase 3</fullName>
    </alternativeName>
    <alternativeName>
        <fullName evidence="15">Myo-inositol monophosphatase A3</fullName>
    </alternativeName>
</protein>
<dbReference type="EC" id="3.1.3.25" evidence="8"/>
<feature type="binding site" evidence="17">
    <location>
        <position position="123"/>
    </location>
    <ligand>
        <name>Mg(2+)</name>
        <dbReference type="ChEBI" id="CHEBI:18420"/>
        <label>1</label>
        <note>catalytic</note>
    </ligand>
</feature>
<comment type="similarity">
    <text evidence="6">Belongs to the peroxisomal membrane protein PXMP2/4 family.</text>
</comment>
<evidence type="ECO:0000256" key="3">
    <source>
        <dbReference type="ARBA" id="ARBA00004141"/>
    </source>
</evidence>
<evidence type="ECO:0000256" key="1">
    <source>
        <dbReference type="ARBA" id="ARBA00001033"/>
    </source>
</evidence>
<comment type="cofactor">
    <cofactor evidence="2 17">
        <name>Mg(2+)</name>
        <dbReference type="ChEBI" id="CHEBI:18420"/>
    </cofactor>
</comment>
<dbReference type="PANTHER" id="PTHR43028">
    <property type="entry name" value="3'(2'),5'-BISPHOSPHATE NUCLEOTIDASE 1"/>
    <property type="match status" value="1"/>
</dbReference>
<evidence type="ECO:0000256" key="16">
    <source>
        <dbReference type="ARBA" id="ARBA00042949"/>
    </source>
</evidence>
<evidence type="ECO:0000313" key="19">
    <source>
        <dbReference type="EMBL" id="CAD7433096.1"/>
    </source>
</evidence>
<evidence type="ECO:0000256" key="8">
    <source>
        <dbReference type="ARBA" id="ARBA00013106"/>
    </source>
</evidence>
<dbReference type="InterPro" id="IPR000760">
    <property type="entry name" value="Inositol_monophosphatase-like"/>
</dbReference>
<dbReference type="InterPro" id="IPR050725">
    <property type="entry name" value="CysQ/Inositol_MonoPase"/>
</dbReference>
<feature type="binding site" evidence="17">
    <location>
        <position position="255"/>
    </location>
    <ligand>
        <name>Mg(2+)</name>
        <dbReference type="ChEBI" id="CHEBI:18420"/>
        <label>1</label>
        <note>catalytic</note>
    </ligand>
</feature>
<keyword evidence="12 17" id="KW-0460">Magnesium</keyword>
<dbReference type="Pfam" id="PF04117">
    <property type="entry name" value="Mpv17_PMP22"/>
    <property type="match status" value="1"/>
</dbReference>
<dbReference type="GO" id="GO:0005737">
    <property type="term" value="C:cytoplasm"/>
    <property type="evidence" value="ECO:0007669"/>
    <property type="project" value="UniProtKB-ARBA"/>
</dbReference>
<evidence type="ECO:0000256" key="5">
    <source>
        <dbReference type="ARBA" id="ARBA00005152"/>
    </source>
</evidence>
<evidence type="ECO:0000256" key="13">
    <source>
        <dbReference type="ARBA" id="ARBA00022989"/>
    </source>
</evidence>
<evidence type="ECO:0000256" key="6">
    <source>
        <dbReference type="ARBA" id="ARBA00006824"/>
    </source>
</evidence>
<comment type="subcellular location">
    <subcellularLocation>
        <location evidence="3">Membrane</location>
        <topology evidence="3">Multi-pass membrane protein</topology>
    </subcellularLocation>
    <subcellularLocation>
        <location evidence="4">Membrane</location>
        <topology evidence="4">Single-pass membrane protein</topology>
    </subcellularLocation>
</comment>
<evidence type="ECO:0000256" key="10">
    <source>
        <dbReference type="ARBA" id="ARBA00022723"/>
    </source>
</evidence>
<feature type="binding site" evidence="17">
    <location>
        <position position="170"/>
    </location>
    <ligand>
        <name>Mg(2+)</name>
        <dbReference type="ChEBI" id="CHEBI:18420"/>
        <label>1</label>
        <note>catalytic</note>
    </ligand>
</feature>
<evidence type="ECO:0000256" key="9">
    <source>
        <dbReference type="ARBA" id="ARBA00022692"/>
    </source>
</evidence>
<evidence type="ECO:0000256" key="11">
    <source>
        <dbReference type="ARBA" id="ARBA00022801"/>
    </source>
</evidence>
<keyword evidence="11" id="KW-0378">Hydrolase</keyword>
<dbReference type="PROSITE" id="PS00630">
    <property type="entry name" value="IMP_2"/>
    <property type="match status" value="1"/>
</dbReference>
<feature type="transmembrane region" description="Helical" evidence="18">
    <location>
        <begin position="12"/>
        <end position="29"/>
    </location>
</feature>